<accession>A0ABP9LK88</accession>
<dbReference type="InterPro" id="IPR037479">
    <property type="entry name" value="Tauto_MSAD"/>
</dbReference>
<dbReference type="InterPro" id="IPR014347">
    <property type="entry name" value="Tautomerase/MIF_sf"/>
</dbReference>
<dbReference type="Pfam" id="PF14552">
    <property type="entry name" value="Tautomerase_2"/>
    <property type="match status" value="1"/>
</dbReference>
<proteinExistence type="predicted"/>
<sequence length="126" mass="14107">MPLVTLTVRKPTAVERKSAVLDAVHAALVASGVPDTDRFQRVFELDAADFRYDPGYPDAASPRGDDFVLIEILWSIGRSVKVKKKFLADLMERLAHAGLEPEHVMVVFKETTWENWSFAGGRLIHT</sequence>
<comment type="caution">
    <text evidence="1">The sequence shown here is derived from an EMBL/GenBank/DDBJ whole genome shotgun (WGS) entry which is preliminary data.</text>
</comment>
<dbReference type="PANTHER" id="PTHR38460">
    <property type="entry name" value="TAUTOMERASE YOLI-RELATED"/>
    <property type="match status" value="1"/>
</dbReference>
<protein>
    <recommendedName>
        <fullName evidence="3">Tautomerase family protein</fullName>
    </recommendedName>
</protein>
<gene>
    <name evidence="1" type="ORF">GCM10025759_24190</name>
</gene>
<evidence type="ECO:0000313" key="1">
    <source>
        <dbReference type="EMBL" id="GAA5077806.1"/>
    </source>
</evidence>
<dbReference type="RefSeq" id="WP_158984845.1">
    <property type="nucleotide sequence ID" value="NZ_BAABKY010000002.1"/>
</dbReference>
<dbReference type="Proteomes" id="UP001501083">
    <property type="component" value="Unassembled WGS sequence"/>
</dbReference>
<dbReference type="EMBL" id="BAABKY010000002">
    <property type="protein sequence ID" value="GAA5077806.1"/>
    <property type="molecule type" value="Genomic_DNA"/>
</dbReference>
<dbReference type="Gene3D" id="3.30.429.10">
    <property type="entry name" value="Macrophage Migration Inhibitory Factor"/>
    <property type="match status" value="1"/>
</dbReference>
<evidence type="ECO:0008006" key="3">
    <source>
        <dbReference type="Google" id="ProtNLM"/>
    </source>
</evidence>
<evidence type="ECO:0000313" key="2">
    <source>
        <dbReference type="Proteomes" id="UP001501083"/>
    </source>
</evidence>
<keyword evidence="2" id="KW-1185">Reference proteome</keyword>
<reference evidence="2" key="1">
    <citation type="journal article" date="2019" name="Int. J. Syst. Evol. Microbiol.">
        <title>The Global Catalogue of Microorganisms (GCM) 10K type strain sequencing project: providing services to taxonomists for standard genome sequencing and annotation.</title>
        <authorList>
            <consortium name="The Broad Institute Genomics Platform"/>
            <consortium name="The Broad Institute Genome Sequencing Center for Infectious Disease"/>
            <person name="Wu L."/>
            <person name="Ma J."/>
        </authorList>
    </citation>
    <scope>NUCLEOTIDE SEQUENCE [LARGE SCALE GENOMIC DNA]</scope>
    <source>
        <strain evidence="2">JCM 19212</strain>
    </source>
</reference>
<dbReference type="PANTHER" id="PTHR38460:SF1">
    <property type="entry name" value="TAUTOMERASE YOLI-RELATED"/>
    <property type="match status" value="1"/>
</dbReference>
<dbReference type="SUPFAM" id="SSF55331">
    <property type="entry name" value="Tautomerase/MIF"/>
    <property type="match status" value="1"/>
</dbReference>
<organism evidence="1 2">
    <name type="scientific">Lysobacter panacisoli</name>
    <dbReference type="NCBI Taxonomy" id="1255263"/>
    <lineage>
        <taxon>Bacteria</taxon>
        <taxon>Pseudomonadati</taxon>
        <taxon>Pseudomonadota</taxon>
        <taxon>Gammaproteobacteria</taxon>
        <taxon>Lysobacterales</taxon>
        <taxon>Lysobacteraceae</taxon>
        <taxon>Lysobacter</taxon>
    </lineage>
</organism>
<name>A0ABP9LK88_9GAMM</name>